<evidence type="ECO:0000313" key="3">
    <source>
        <dbReference type="Proteomes" id="UP000265520"/>
    </source>
</evidence>
<feature type="region of interest" description="Disordered" evidence="1">
    <location>
        <begin position="50"/>
        <end position="77"/>
    </location>
</feature>
<name>A0A392RPN0_9FABA</name>
<feature type="non-terminal residue" evidence="2">
    <location>
        <position position="96"/>
    </location>
</feature>
<dbReference type="AlphaFoldDB" id="A0A392RPN0"/>
<comment type="caution">
    <text evidence="2">The sequence shown here is derived from an EMBL/GenBank/DDBJ whole genome shotgun (WGS) entry which is preliminary data.</text>
</comment>
<evidence type="ECO:0000313" key="2">
    <source>
        <dbReference type="EMBL" id="MCI38611.1"/>
    </source>
</evidence>
<feature type="compositionally biased region" description="Low complexity" evidence="1">
    <location>
        <begin position="52"/>
        <end position="70"/>
    </location>
</feature>
<dbReference type="Proteomes" id="UP000265520">
    <property type="component" value="Unassembled WGS sequence"/>
</dbReference>
<reference evidence="2 3" key="1">
    <citation type="journal article" date="2018" name="Front. Plant Sci.">
        <title>Red Clover (Trifolium pratense) and Zigzag Clover (T. medium) - A Picture of Genomic Similarities and Differences.</title>
        <authorList>
            <person name="Dluhosova J."/>
            <person name="Istvanek J."/>
            <person name="Nedelnik J."/>
            <person name="Repkova J."/>
        </authorList>
    </citation>
    <scope>NUCLEOTIDE SEQUENCE [LARGE SCALE GENOMIC DNA]</scope>
    <source>
        <strain evidence="3">cv. 10/8</strain>
        <tissue evidence="2">Leaf</tissue>
    </source>
</reference>
<evidence type="ECO:0000256" key="1">
    <source>
        <dbReference type="SAM" id="MobiDB-lite"/>
    </source>
</evidence>
<organism evidence="2 3">
    <name type="scientific">Trifolium medium</name>
    <dbReference type="NCBI Taxonomy" id="97028"/>
    <lineage>
        <taxon>Eukaryota</taxon>
        <taxon>Viridiplantae</taxon>
        <taxon>Streptophyta</taxon>
        <taxon>Embryophyta</taxon>
        <taxon>Tracheophyta</taxon>
        <taxon>Spermatophyta</taxon>
        <taxon>Magnoliopsida</taxon>
        <taxon>eudicotyledons</taxon>
        <taxon>Gunneridae</taxon>
        <taxon>Pentapetalae</taxon>
        <taxon>rosids</taxon>
        <taxon>fabids</taxon>
        <taxon>Fabales</taxon>
        <taxon>Fabaceae</taxon>
        <taxon>Papilionoideae</taxon>
        <taxon>50 kb inversion clade</taxon>
        <taxon>NPAAA clade</taxon>
        <taxon>Hologalegina</taxon>
        <taxon>IRL clade</taxon>
        <taxon>Trifolieae</taxon>
        <taxon>Trifolium</taxon>
    </lineage>
</organism>
<sequence length="96" mass="10766">MAPPRNPPPLAEQPNLQDLYDSIIALTAAFTQFRETQNDRHNHYLASFDNLNSQIPTSSSNNQSSTPKSNDNSLKPPKVRLLLFDGSNPLDWVFQA</sequence>
<protein>
    <submittedName>
        <fullName evidence="2">Uncharacterized protein</fullName>
    </submittedName>
</protein>
<keyword evidence="3" id="KW-1185">Reference proteome</keyword>
<dbReference type="EMBL" id="LXQA010257632">
    <property type="protein sequence ID" value="MCI38611.1"/>
    <property type="molecule type" value="Genomic_DNA"/>
</dbReference>
<proteinExistence type="predicted"/>
<accession>A0A392RPN0</accession>